<protein>
    <recommendedName>
        <fullName evidence="2">U-box domain-containing protein</fullName>
    </recommendedName>
</protein>
<dbReference type="Proteomes" id="UP000825935">
    <property type="component" value="Chromosome 3"/>
</dbReference>
<proteinExistence type="predicted"/>
<accession>A0A8T2V4B4</accession>
<keyword evidence="1" id="KW-0833">Ubl conjugation pathway</keyword>
<evidence type="ECO:0000259" key="2">
    <source>
        <dbReference type="Pfam" id="PF25598"/>
    </source>
</evidence>
<dbReference type="InterPro" id="IPR045185">
    <property type="entry name" value="PUB22/23/24-like"/>
</dbReference>
<dbReference type="InterPro" id="IPR058678">
    <property type="entry name" value="ARM_PUB"/>
</dbReference>
<dbReference type="Pfam" id="PF25598">
    <property type="entry name" value="ARM_PUB"/>
    <property type="match status" value="1"/>
</dbReference>
<gene>
    <name evidence="3" type="ORF">KP509_03G005200</name>
</gene>
<feature type="domain" description="U-box" evidence="2">
    <location>
        <begin position="63"/>
        <end position="271"/>
    </location>
</feature>
<dbReference type="PANTHER" id="PTHR22849">
    <property type="entry name" value="WDSAM1 PROTEIN"/>
    <property type="match status" value="1"/>
</dbReference>
<evidence type="ECO:0000313" key="4">
    <source>
        <dbReference type="Proteomes" id="UP000825935"/>
    </source>
</evidence>
<keyword evidence="4" id="KW-1185">Reference proteome</keyword>
<dbReference type="EMBL" id="CM035408">
    <property type="protein sequence ID" value="KAH7440674.1"/>
    <property type="molecule type" value="Genomic_DNA"/>
</dbReference>
<organism evidence="3 4">
    <name type="scientific">Ceratopteris richardii</name>
    <name type="common">Triangle waterfern</name>
    <dbReference type="NCBI Taxonomy" id="49495"/>
    <lineage>
        <taxon>Eukaryota</taxon>
        <taxon>Viridiplantae</taxon>
        <taxon>Streptophyta</taxon>
        <taxon>Embryophyta</taxon>
        <taxon>Tracheophyta</taxon>
        <taxon>Polypodiopsida</taxon>
        <taxon>Polypodiidae</taxon>
        <taxon>Polypodiales</taxon>
        <taxon>Pteridineae</taxon>
        <taxon>Pteridaceae</taxon>
        <taxon>Parkerioideae</taxon>
        <taxon>Ceratopteris</taxon>
    </lineage>
</organism>
<sequence length="287" mass="30953">MSQALQFERSRSGGSSPSCWAIGEGLCDDALLLQAQLRAMKSTGAIREGNGKAEEDRSCQESVRAALLIERLATANRKATVQWIMNVSDWGVVIKGLFRMLGRTRADNMGFRASVKALAALYNGVSDEAELQPLRTIETGDILPLVEQLAGASPPKAERLLIILKAVALVSSCSGKASGAANSQQGGSPNAMSSNDLLLPVLVDGLLKRSHLCNELTVHILWLLCMRQSERLREVAQLGAVQKILLVAQMNCSLPTKQKIVELLRAMKSESCLAPIALSKTFDVLIM</sequence>
<dbReference type="PANTHER" id="PTHR22849:SF164">
    <property type="entry name" value="U-BOX DOMAIN-CONTAINING PROTEIN"/>
    <property type="match status" value="1"/>
</dbReference>
<dbReference type="AlphaFoldDB" id="A0A8T2V4B4"/>
<dbReference type="GO" id="GO:0061630">
    <property type="term" value="F:ubiquitin protein ligase activity"/>
    <property type="evidence" value="ECO:0007669"/>
    <property type="project" value="InterPro"/>
</dbReference>
<evidence type="ECO:0000313" key="3">
    <source>
        <dbReference type="EMBL" id="KAH7440674.1"/>
    </source>
</evidence>
<name>A0A8T2V4B4_CERRI</name>
<reference evidence="3" key="1">
    <citation type="submission" date="2021-08" db="EMBL/GenBank/DDBJ databases">
        <title>WGS assembly of Ceratopteris richardii.</title>
        <authorList>
            <person name="Marchant D.B."/>
            <person name="Chen G."/>
            <person name="Jenkins J."/>
            <person name="Shu S."/>
            <person name="Leebens-Mack J."/>
            <person name="Grimwood J."/>
            <person name="Schmutz J."/>
            <person name="Soltis P."/>
            <person name="Soltis D."/>
            <person name="Chen Z.-H."/>
        </authorList>
    </citation>
    <scope>NUCLEOTIDE SEQUENCE</scope>
    <source>
        <strain evidence="3">Whitten #5841</strain>
        <tissue evidence="3">Leaf</tissue>
    </source>
</reference>
<evidence type="ECO:0000256" key="1">
    <source>
        <dbReference type="ARBA" id="ARBA00022786"/>
    </source>
</evidence>
<comment type="caution">
    <text evidence="3">The sequence shown here is derived from an EMBL/GenBank/DDBJ whole genome shotgun (WGS) entry which is preliminary data.</text>
</comment>